<reference evidence="2 3" key="1">
    <citation type="submission" date="2021-07" db="EMBL/GenBank/DDBJ databases">
        <title>Alteriqipengyuania abyssalis NZ-12B nov, sp.nov isolated from deep sea sponge in pacific ocean.</title>
        <authorList>
            <person name="Tareen S."/>
            <person name="Wink J."/>
        </authorList>
    </citation>
    <scope>NUCLEOTIDE SEQUENCE [LARGE SCALE GENOMIC DNA]</scope>
    <source>
        <strain evidence="2 3">NZ-12B</strain>
    </source>
</reference>
<dbReference type="Proteomes" id="UP000759298">
    <property type="component" value="Unassembled WGS sequence"/>
</dbReference>
<dbReference type="InterPro" id="IPR010359">
    <property type="entry name" value="IrrE_HExxH"/>
</dbReference>
<name>A0ABS7PIE4_9SPHN</name>
<sequence length="438" mass="49129">MSIQFHLEWENPAQARGEDLRATWARISISVNGLPVISLFDRVSGAERDAVYAPALPMAEWIAENWFFLTNEVGHKQGFSSEYHKRHNLHWVGDGFSLPPIAFYPLGEIVQVVWKPFTPQFANVRFLSSGNELITQTALVEGLGQFVETVCQRLKERGTPDHRLIGEWNAIRQLDVEEQQFARASSRAGLDPFAISPDNAATIISAYESLPRKMFEDFITVSPFNQLPEQVAWAGKSLKELEELPNGIPKDELKVPKHARPKGGMSFSSAALPPHAYGREIARILRAERSSDDDPIRGIDGLLQTFGASTPHDVLIVQNAVQNPVHALQSNEEGLRILVTREREDSQRFAICRTIFNFIHDQSRSADLVADSYLAKDKASRAFAAEFLAPHEGLAKRVSDKVISLDELNELASTYEVSTHVIQHQLENFDIAKLSQTW</sequence>
<proteinExistence type="predicted"/>
<feature type="domain" description="IrrE N-terminal-like" evidence="1">
    <location>
        <begin position="341"/>
        <end position="426"/>
    </location>
</feature>
<evidence type="ECO:0000259" key="1">
    <source>
        <dbReference type="Pfam" id="PF06114"/>
    </source>
</evidence>
<organism evidence="2 3">
    <name type="scientific">Alteriqipengyuania abyssalis</name>
    <dbReference type="NCBI Taxonomy" id="2860200"/>
    <lineage>
        <taxon>Bacteria</taxon>
        <taxon>Pseudomonadati</taxon>
        <taxon>Pseudomonadota</taxon>
        <taxon>Alphaproteobacteria</taxon>
        <taxon>Sphingomonadales</taxon>
        <taxon>Erythrobacteraceae</taxon>
        <taxon>Alteriqipengyuania</taxon>
    </lineage>
</organism>
<evidence type="ECO:0000313" key="3">
    <source>
        <dbReference type="Proteomes" id="UP000759298"/>
    </source>
</evidence>
<gene>
    <name evidence="2" type="ORF">KYN89_14585</name>
</gene>
<dbReference type="Pfam" id="PF06114">
    <property type="entry name" value="Peptidase_M78"/>
    <property type="match status" value="1"/>
</dbReference>
<protein>
    <submittedName>
        <fullName evidence="2">ImmA/IrrE family metallo-endopeptidase</fullName>
    </submittedName>
</protein>
<accession>A0ABS7PIE4</accession>
<dbReference type="EMBL" id="JAHWXP010000004">
    <property type="protein sequence ID" value="MBY8338273.1"/>
    <property type="molecule type" value="Genomic_DNA"/>
</dbReference>
<evidence type="ECO:0000313" key="2">
    <source>
        <dbReference type="EMBL" id="MBY8338273.1"/>
    </source>
</evidence>
<keyword evidence="3" id="KW-1185">Reference proteome</keyword>
<comment type="caution">
    <text evidence="2">The sequence shown here is derived from an EMBL/GenBank/DDBJ whole genome shotgun (WGS) entry which is preliminary data.</text>
</comment>
<dbReference type="RefSeq" id="WP_222825751.1">
    <property type="nucleotide sequence ID" value="NZ_JAHWXP010000004.1"/>
</dbReference>